<dbReference type="Proteomes" id="UP001149400">
    <property type="component" value="Unassembled WGS sequence"/>
</dbReference>
<evidence type="ECO:0000256" key="3">
    <source>
        <dbReference type="SAM" id="Phobius"/>
    </source>
</evidence>
<evidence type="ECO:0000313" key="6">
    <source>
        <dbReference type="Proteomes" id="UP001149400"/>
    </source>
</evidence>
<comment type="catalytic activity">
    <reaction evidence="2">
        <text>2 GTP = 3',3'-c-di-GMP + 2 diphosphate</text>
        <dbReference type="Rhea" id="RHEA:24898"/>
        <dbReference type="ChEBI" id="CHEBI:33019"/>
        <dbReference type="ChEBI" id="CHEBI:37565"/>
        <dbReference type="ChEBI" id="CHEBI:58805"/>
        <dbReference type="EC" id="2.7.7.65"/>
    </reaction>
</comment>
<protein>
    <recommendedName>
        <fullName evidence="1">diguanylate cyclase</fullName>
        <ecNumber evidence="1">2.7.7.65</ecNumber>
    </recommendedName>
</protein>
<feature type="transmembrane region" description="Helical" evidence="3">
    <location>
        <begin position="93"/>
        <end position="111"/>
    </location>
</feature>
<keyword evidence="6" id="KW-1185">Reference proteome</keyword>
<keyword evidence="3" id="KW-1133">Transmembrane helix</keyword>
<dbReference type="PANTHER" id="PTHR45138">
    <property type="entry name" value="REGULATORY COMPONENTS OF SENSORY TRANSDUCTION SYSTEM"/>
    <property type="match status" value="1"/>
</dbReference>
<dbReference type="InterPro" id="IPR029787">
    <property type="entry name" value="Nucleotide_cyclase"/>
</dbReference>
<evidence type="ECO:0000256" key="1">
    <source>
        <dbReference type="ARBA" id="ARBA00012528"/>
    </source>
</evidence>
<name>A0ABT5R402_9GAMM</name>
<evidence type="ECO:0000256" key="2">
    <source>
        <dbReference type="ARBA" id="ARBA00034247"/>
    </source>
</evidence>
<dbReference type="EMBL" id="JAJUBC010000018">
    <property type="protein sequence ID" value="MDD1794605.1"/>
    <property type="molecule type" value="Genomic_DNA"/>
</dbReference>
<dbReference type="InterPro" id="IPR050469">
    <property type="entry name" value="Diguanylate_Cyclase"/>
</dbReference>
<comment type="caution">
    <text evidence="5">The sequence shown here is derived from an EMBL/GenBank/DDBJ whole genome shotgun (WGS) entry which is preliminary data.</text>
</comment>
<keyword evidence="3" id="KW-0812">Transmembrane</keyword>
<organism evidence="5 6">
    <name type="scientific">Enterovibrio gelatinilyticus</name>
    <dbReference type="NCBI Taxonomy" id="2899819"/>
    <lineage>
        <taxon>Bacteria</taxon>
        <taxon>Pseudomonadati</taxon>
        <taxon>Pseudomonadota</taxon>
        <taxon>Gammaproteobacteria</taxon>
        <taxon>Vibrionales</taxon>
        <taxon>Vibrionaceae</taxon>
        <taxon>Enterovibrio</taxon>
    </lineage>
</organism>
<keyword evidence="3" id="KW-0472">Membrane</keyword>
<dbReference type="InterPro" id="IPR043128">
    <property type="entry name" value="Rev_trsase/Diguanyl_cyclase"/>
</dbReference>
<proteinExistence type="predicted"/>
<dbReference type="PANTHER" id="PTHR45138:SF9">
    <property type="entry name" value="DIGUANYLATE CYCLASE DGCM-RELATED"/>
    <property type="match status" value="1"/>
</dbReference>
<dbReference type="PROSITE" id="PS50887">
    <property type="entry name" value="GGDEF"/>
    <property type="match status" value="1"/>
</dbReference>
<dbReference type="SMART" id="SM00267">
    <property type="entry name" value="GGDEF"/>
    <property type="match status" value="1"/>
</dbReference>
<sequence length="390" mass="44408">MELTYRNYKLSLRELWSASSHASSFNTTRATYLRSRIIALSYVWAVLTLAWIPVDRLVMPQDNYSLVLLRVGLAVALLSIARAVSVRNSLHDCRIALVSLVMSFNVFYLLANHTLGYPHTVNSFSFCYTLLPFLHVIMLTVFPLSIRESSSLILVTALTQLFVDYHNGALLSLDTIAIYWLQTVVGLLVIWGQTSKLHMMLRLYRHATLDPLTGVYNRRMLLTLAQRDIENTRTRARPYSVLIMDLDKFKRINDRYGHFAGDLVLQAFTKSVQETLRKSDIFGRFGGEEFILFLPQCTAENAQLVADRIMSRIRNLNIPVQGTSKPIHVTTSVGISTSVSTEDTMNQLLEKADLALYHAKNNGRDCSQTFENCGEKVQEKYKRPWLEATN</sequence>
<gene>
    <name evidence="5" type="ORF">LRP50_15840</name>
</gene>
<dbReference type="RefSeq" id="WP_274165427.1">
    <property type="nucleotide sequence ID" value="NZ_JAJUBC010000018.1"/>
</dbReference>
<dbReference type="NCBIfam" id="TIGR00254">
    <property type="entry name" value="GGDEF"/>
    <property type="match status" value="1"/>
</dbReference>
<feature type="transmembrane region" description="Helical" evidence="3">
    <location>
        <begin position="176"/>
        <end position="192"/>
    </location>
</feature>
<feature type="domain" description="GGDEF" evidence="4">
    <location>
        <begin position="237"/>
        <end position="372"/>
    </location>
</feature>
<feature type="transmembrane region" description="Helical" evidence="3">
    <location>
        <begin position="33"/>
        <end position="52"/>
    </location>
</feature>
<dbReference type="SUPFAM" id="SSF55073">
    <property type="entry name" value="Nucleotide cyclase"/>
    <property type="match status" value="1"/>
</dbReference>
<accession>A0ABT5R402</accession>
<reference evidence="5" key="1">
    <citation type="submission" date="2021-12" db="EMBL/GenBank/DDBJ databases">
        <title>Enterovibrio ZSDZ35 sp. nov. and Enterovibrio ZSDZ42 sp. nov., isolated from coastal seawater in Qingdao.</title>
        <authorList>
            <person name="Zhang P."/>
        </authorList>
    </citation>
    <scope>NUCLEOTIDE SEQUENCE</scope>
    <source>
        <strain evidence="5">ZSDZ42</strain>
    </source>
</reference>
<feature type="transmembrane region" description="Helical" evidence="3">
    <location>
        <begin position="64"/>
        <end position="81"/>
    </location>
</feature>
<feature type="transmembrane region" description="Helical" evidence="3">
    <location>
        <begin position="123"/>
        <end position="144"/>
    </location>
</feature>
<dbReference type="CDD" id="cd01949">
    <property type="entry name" value="GGDEF"/>
    <property type="match status" value="1"/>
</dbReference>
<dbReference type="EC" id="2.7.7.65" evidence="1"/>
<evidence type="ECO:0000259" key="4">
    <source>
        <dbReference type="PROSITE" id="PS50887"/>
    </source>
</evidence>
<evidence type="ECO:0000313" key="5">
    <source>
        <dbReference type="EMBL" id="MDD1794605.1"/>
    </source>
</evidence>
<dbReference type="Gene3D" id="3.30.70.270">
    <property type="match status" value="1"/>
</dbReference>
<dbReference type="Pfam" id="PF00990">
    <property type="entry name" value="GGDEF"/>
    <property type="match status" value="1"/>
</dbReference>
<dbReference type="InterPro" id="IPR000160">
    <property type="entry name" value="GGDEF_dom"/>
</dbReference>